<comment type="caution">
    <text evidence="4">The sequence shown here is derived from an EMBL/GenBank/DDBJ whole genome shotgun (WGS) entry which is preliminary data.</text>
</comment>
<dbReference type="GO" id="GO:0045944">
    <property type="term" value="P:positive regulation of transcription by RNA polymerase II"/>
    <property type="evidence" value="ECO:0007669"/>
    <property type="project" value="TreeGrafter"/>
</dbReference>
<protein>
    <recommendedName>
        <fullName evidence="6">Zn(2)-C6 fungal-type domain-containing protein</fullName>
    </recommendedName>
</protein>
<keyword evidence="5" id="KW-1185">Reference proteome</keyword>
<evidence type="ECO:0000256" key="1">
    <source>
        <dbReference type="ARBA" id="ARBA00004123"/>
    </source>
</evidence>
<dbReference type="AlphaFoldDB" id="A0AA37GWZ3"/>
<evidence type="ECO:0000256" key="3">
    <source>
        <dbReference type="SAM" id="MobiDB-lite"/>
    </source>
</evidence>
<name>A0AA37GWZ3_9PEZI</name>
<organism evidence="4 5">
    <name type="scientific">Colletotrichum liriopes</name>
    <dbReference type="NCBI Taxonomy" id="708192"/>
    <lineage>
        <taxon>Eukaryota</taxon>
        <taxon>Fungi</taxon>
        <taxon>Dikarya</taxon>
        <taxon>Ascomycota</taxon>
        <taxon>Pezizomycotina</taxon>
        <taxon>Sordariomycetes</taxon>
        <taxon>Hypocreomycetidae</taxon>
        <taxon>Glomerellales</taxon>
        <taxon>Glomerellaceae</taxon>
        <taxon>Colletotrichum</taxon>
        <taxon>Colletotrichum spaethianum species complex</taxon>
    </lineage>
</organism>
<evidence type="ECO:0008006" key="6">
    <source>
        <dbReference type="Google" id="ProtNLM"/>
    </source>
</evidence>
<evidence type="ECO:0000256" key="2">
    <source>
        <dbReference type="ARBA" id="ARBA00023242"/>
    </source>
</evidence>
<feature type="region of interest" description="Disordered" evidence="3">
    <location>
        <begin position="1"/>
        <end position="27"/>
    </location>
</feature>
<gene>
    <name evidence="4" type="ORF">ColLi_11405</name>
</gene>
<dbReference type="PANTHER" id="PTHR37534:SF39">
    <property type="entry name" value="TRANSCRIPTION FACTOR DOMAIN-CONTAINING PROTEIN"/>
    <property type="match status" value="1"/>
</dbReference>
<sequence length="496" mass="54344">MRERRMTTAAADGATGQGRAASCDGARPGKACASCSRSSRKCRGYGLRLSWPRPDDLRRAVVSESAPRSPPFPTAGHISDARFVHTSNWDIELYHSLKGSVPVRNLSLLGVPIFWNPSKLEALDRDLLEYFCCVASTSLATFGCDTTALADTLVRIALQGETATAAAVFQALLAFSSLHRYGLQSQALELKIDALGSLAKGSAAPGLGASVMEHTATGMLLCSFEVHQSSYTSGHWAFYLAGVKTVLHASSAKSLRQLGSDMAVLLDWVHYHDVLARFSLLHWKRDGAPELPPTPTGLFCPQVSNLPPPIFSMLNLLSQVCDAVSGGAIPPVTSGSVDDYKGFLEVLDWRIRSLPIPKVPDNDDLALDDATLVFQLYQLAILLFLNRSFEGLIDQPMRTQQHIDKAFALLPRLRYCKQQFPIHIIGCEARTDQHRAVILDVISRTEKMSSSRSLNYCKRILHTVWAQDDLADGNNISYLDKMTSVMSHCLIVPSFV</sequence>
<feature type="compositionally biased region" description="Low complexity" evidence="3">
    <location>
        <begin position="7"/>
        <end position="21"/>
    </location>
</feature>
<evidence type="ECO:0000313" key="4">
    <source>
        <dbReference type="EMBL" id="GJC88567.1"/>
    </source>
</evidence>
<dbReference type="PANTHER" id="PTHR37534">
    <property type="entry name" value="TRANSCRIPTIONAL ACTIVATOR PROTEIN UGA3"/>
    <property type="match status" value="1"/>
</dbReference>
<proteinExistence type="predicted"/>
<evidence type="ECO:0000313" key="5">
    <source>
        <dbReference type="Proteomes" id="UP001055172"/>
    </source>
</evidence>
<dbReference type="GO" id="GO:0000976">
    <property type="term" value="F:transcription cis-regulatory region binding"/>
    <property type="evidence" value="ECO:0007669"/>
    <property type="project" value="TreeGrafter"/>
</dbReference>
<reference evidence="4 5" key="1">
    <citation type="submission" date="2021-07" db="EMBL/GenBank/DDBJ databases">
        <title>Genome data of Colletotrichum spaethianum.</title>
        <authorList>
            <person name="Utami Y.D."/>
            <person name="Hiruma K."/>
        </authorList>
    </citation>
    <scope>NUCLEOTIDE SEQUENCE [LARGE SCALE GENOMIC DNA]</scope>
    <source>
        <strain evidence="4 5">MAFF 242679</strain>
    </source>
</reference>
<dbReference type="GO" id="GO:0003700">
    <property type="term" value="F:DNA-binding transcription factor activity"/>
    <property type="evidence" value="ECO:0007669"/>
    <property type="project" value="TreeGrafter"/>
</dbReference>
<dbReference type="Pfam" id="PF11951">
    <property type="entry name" value="Fungal_trans_2"/>
    <property type="match status" value="1"/>
</dbReference>
<dbReference type="InterPro" id="IPR021858">
    <property type="entry name" value="Fun_TF"/>
</dbReference>
<dbReference type="Proteomes" id="UP001055172">
    <property type="component" value="Unassembled WGS sequence"/>
</dbReference>
<keyword evidence="2" id="KW-0539">Nucleus</keyword>
<dbReference type="EMBL" id="BPPX01000033">
    <property type="protein sequence ID" value="GJC88567.1"/>
    <property type="molecule type" value="Genomic_DNA"/>
</dbReference>
<dbReference type="GO" id="GO:0005634">
    <property type="term" value="C:nucleus"/>
    <property type="evidence" value="ECO:0007669"/>
    <property type="project" value="UniProtKB-SubCell"/>
</dbReference>
<comment type="subcellular location">
    <subcellularLocation>
        <location evidence="1">Nucleus</location>
    </subcellularLocation>
</comment>
<accession>A0AA37GWZ3</accession>